<dbReference type="GO" id="GO:0016853">
    <property type="term" value="F:isomerase activity"/>
    <property type="evidence" value="ECO:0007669"/>
    <property type="project" value="InterPro"/>
</dbReference>
<keyword evidence="2" id="KW-1185">Reference proteome</keyword>
<dbReference type="RefSeq" id="WP_068424704.1">
    <property type="nucleotide sequence ID" value="NZ_LVHI01000012.1"/>
</dbReference>
<sequence length="310" mass="33738">MDTMADERNYVLTSGRYRAEVASTGAGLRSLEFDGAPMTETWELGKKPPLSAGLVLAPWPNRVADGKFSFGGVDHELDITEPARGNASHGFVRRVDWTLVDHSDSRVEQSVDVGLHKGWPYRITLTVTHELTDDGLVVTASATNAGDVDAPFGMGFHSFVRVGDVPLDECTLELSAGTRLQLDPDRMLPHGPSVPTAGTDYDFTTAKSLKDVWLDTPFSAEVPDEDGKARHVLSGPDGAATVLWTDREFDWIQVFTADPKNDQAYPDRGRALAIEPMTCPPDAFNSGIDLLVLEPGKSWTGSWGMEHRAA</sequence>
<dbReference type="AlphaFoldDB" id="A0A177YG95"/>
<evidence type="ECO:0000313" key="1">
    <source>
        <dbReference type="EMBL" id="OAK54471.1"/>
    </source>
</evidence>
<dbReference type="Proteomes" id="UP000077519">
    <property type="component" value="Unassembled WGS sequence"/>
</dbReference>
<evidence type="ECO:0000313" key="2">
    <source>
        <dbReference type="Proteomes" id="UP000077519"/>
    </source>
</evidence>
<gene>
    <name evidence="1" type="ORF">A3K89_03615</name>
</gene>
<dbReference type="InterPro" id="IPR011013">
    <property type="entry name" value="Gal_mutarotase_sf_dom"/>
</dbReference>
<reference evidence="1 2" key="1">
    <citation type="submission" date="2016-03" db="EMBL/GenBank/DDBJ databases">
        <title>Genome sequence of Rhodococcus kyotonensis KB10.</title>
        <authorList>
            <person name="Jeong H."/>
            <person name="Hong C.E."/>
            <person name="Jo S.H."/>
            <person name="Park J.M."/>
        </authorList>
    </citation>
    <scope>NUCLEOTIDE SEQUENCE [LARGE SCALE GENOMIC DNA]</scope>
    <source>
        <strain evidence="1 2">KB10</strain>
    </source>
</reference>
<dbReference type="Pfam" id="PF01263">
    <property type="entry name" value="Aldose_epim"/>
    <property type="match status" value="1"/>
</dbReference>
<dbReference type="GO" id="GO:0005975">
    <property type="term" value="P:carbohydrate metabolic process"/>
    <property type="evidence" value="ECO:0007669"/>
    <property type="project" value="InterPro"/>
</dbReference>
<dbReference type="EMBL" id="LVHI01000012">
    <property type="protein sequence ID" value="OAK54471.1"/>
    <property type="molecule type" value="Genomic_DNA"/>
</dbReference>
<proteinExistence type="predicted"/>
<dbReference type="SUPFAM" id="SSF74650">
    <property type="entry name" value="Galactose mutarotase-like"/>
    <property type="match status" value="1"/>
</dbReference>
<dbReference type="InterPro" id="IPR008183">
    <property type="entry name" value="Aldose_1/G6P_1-epimerase"/>
</dbReference>
<dbReference type="Gene3D" id="2.70.98.10">
    <property type="match status" value="1"/>
</dbReference>
<dbReference type="InterPro" id="IPR037480">
    <property type="entry name" value="YihR-like"/>
</dbReference>
<name>A0A177YG95_9NOCA</name>
<accession>A0A177YG95</accession>
<protein>
    <submittedName>
        <fullName evidence="1">Aldose epimerase</fullName>
    </submittedName>
</protein>
<dbReference type="CDD" id="cd09022">
    <property type="entry name" value="Aldose_epim_Ec_YihR"/>
    <property type="match status" value="1"/>
</dbReference>
<comment type="caution">
    <text evidence="1">The sequence shown here is derived from an EMBL/GenBank/DDBJ whole genome shotgun (WGS) entry which is preliminary data.</text>
</comment>
<dbReference type="InterPro" id="IPR014718">
    <property type="entry name" value="GH-type_carb-bd"/>
</dbReference>
<dbReference type="GO" id="GO:0030246">
    <property type="term" value="F:carbohydrate binding"/>
    <property type="evidence" value="ECO:0007669"/>
    <property type="project" value="InterPro"/>
</dbReference>
<organism evidence="1 2">
    <name type="scientific">Rhodococcoides kyotonense</name>
    <dbReference type="NCBI Taxonomy" id="398843"/>
    <lineage>
        <taxon>Bacteria</taxon>
        <taxon>Bacillati</taxon>
        <taxon>Actinomycetota</taxon>
        <taxon>Actinomycetes</taxon>
        <taxon>Mycobacteriales</taxon>
        <taxon>Nocardiaceae</taxon>
        <taxon>Rhodococcoides</taxon>
    </lineage>
</organism>